<reference evidence="2" key="1">
    <citation type="journal article" date="2021" name="Nat. Commun.">
        <title>Genetic determinants of endophytism in the Arabidopsis root mycobiome.</title>
        <authorList>
            <person name="Mesny F."/>
            <person name="Miyauchi S."/>
            <person name="Thiergart T."/>
            <person name="Pickel B."/>
            <person name="Atanasova L."/>
            <person name="Karlsson M."/>
            <person name="Huettel B."/>
            <person name="Barry K.W."/>
            <person name="Haridas S."/>
            <person name="Chen C."/>
            <person name="Bauer D."/>
            <person name="Andreopoulos W."/>
            <person name="Pangilinan J."/>
            <person name="LaButti K."/>
            <person name="Riley R."/>
            <person name="Lipzen A."/>
            <person name="Clum A."/>
            <person name="Drula E."/>
            <person name="Henrissat B."/>
            <person name="Kohler A."/>
            <person name="Grigoriev I.V."/>
            <person name="Martin F.M."/>
            <person name="Hacquard S."/>
        </authorList>
    </citation>
    <scope>NUCLEOTIDE SEQUENCE</scope>
    <source>
        <strain evidence="2">MPI-CAGE-AT-0016</strain>
    </source>
</reference>
<organism evidence="2 3">
    <name type="scientific">Plectosphaerella cucumerina</name>
    <dbReference type="NCBI Taxonomy" id="40658"/>
    <lineage>
        <taxon>Eukaryota</taxon>
        <taxon>Fungi</taxon>
        <taxon>Dikarya</taxon>
        <taxon>Ascomycota</taxon>
        <taxon>Pezizomycotina</taxon>
        <taxon>Sordariomycetes</taxon>
        <taxon>Hypocreomycetidae</taxon>
        <taxon>Glomerellales</taxon>
        <taxon>Plectosphaerellaceae</taxon>
        <taxon>Plectosphaerella</taxon>
    </lineage>
</organism>
<proteinExistence type="predicted"/>
<evidence type="ECO:0000313" key="3">
    <source>
        <dbReference type="Proteomes" id="UP000813385"/>
    </source>
</evidence>
<name>A0A8K0TTG0_9PEZI</name>
<keyword evidence="2" id="KW-0640">Prion</keyword>
<keyword evidence="3" id="KW-1185">Reference proteome</keyword>
<keyword evidence="2" id="KW-0034">Amyloid</keyword>
<dbReference type="EMBL" id="JAGPXD010000001">
    <property type="protein sequence ID" value="KAH7377247.1"/>
    <property type="molecule type" value="Genomic_DNA"/>
</dbReference>
<evidence type="ECO:0000259" key="1">
    <source>
        <dbReference type="Pfam" id="PF14479"/>
    </source>
</evidence>
<dbReference type="AlphaFoldDB" id="A0A8K0TTG0"/>
<dbReference type="OrthoDB" id="539213at2759"/>
<dbReference type="InterPro" id="IPR029498">
    <property type="entry name" value="HeLo_dom"/>
</dbReference>
<protein>
    <submittedName>
        <fullName evidence="2">Prion-inhibition and propagation-domain-containing protein</fullName>
    </submittedName>
</protein>
<sequence length="281" mass="30521">MEAAGLGIGIAGLLGLFSACLEAIDKVKAYKSFTTDADALNVQCDNHRLRLEYWGRNVGLANGQLSADYYQRLDDDKTRSSVADLLRIIHSVLGSDGGSKQTGRGITGLLKNTTLGATANHPRTRQGAAESKTRKLTWALGGKGDRTVQVKLLGDLVQQLHNVVPPERTGSTHPTPDISSHEALRGTDALGKAQTPGTQSELGSLLAEFRQALAQEEAETRREIHAWVQGQRSPNERYEDSRSKRLSGTCDWILTRPAYIRWSAPELPIRGSAVRLDAKGS</sequence>
<dbReference type="InterPro" id="IPR038305">
    <property type="entry name" value="HeLo_sf"/>
</dbReference>
<gene>
    <name evidence="2" type="ORF">B0T11DRAFT_294609</name>
</gene>
<dbReference type="Proteomes" id="UP000813385">
    <property type="component" value="Unassembled WGS sequence"/>
</dbReference>
<dbReference type="Gene3D" id="1.20.120.1020">
    <property type="entry name" value="Prion-inhibition and propagation, HeLo domain"/>
    <property type="match status" value="1"/>
</dbReference>
<comment type="caution">
    <text evidence="2">The sequence shown here is derived from an EMBL/GenBank/DDBJ whole genome shotgun (WGS) entry which is preliminary data.</text>
</comment>
<evidence type="ECO:0000313" key="2">
    <source>
        <dbReference type="EMBL" id="KAH7377247.1"/>
    </source>
</evidence>
<dbReference type="Pfam" id="PF14479">
    <property type="entry name" value="HeLo"/>
    <property type="match status" value="1"/>
</dbReference>
<accession>A0A8K0TTG0</accession>
<feature type="domain" description="Prion-inhibition and propagation HeLo" evidence="1">
    <location>
        <begin position="5"/>
        <end position="168"/>
    </location>
</feature>